<accession>X1SEP3</accession>
<comment type="caution">
    <text evidence="2">The sequence shown here is derived from an EMBL/GenBank/DDBJ whole genome shotgun (WGS) entry which is preliminary data.</text>
</comment>
<evidence type="ECO:0000259" key="1">
    <source>
        <dbReference type="PROSITE" id="PS50994"/>
    </source>
</evidence>
<gene>
    <name evidence="2" type="ORF">S12H4_28677</name>
</gene>
<dbReference type="PANTHER" id="PTHR35004:SF8">
    <property type="entry name" value="TRANSPOSASE RV3428C-RELATED"/>
    <property type="match status" value="1"/>
</dbReference>
<sequence length="231" mass="26799">MPDNLKSGVSKACKYEPELNPTYTDMAEHYGCAVLPARPRKPRDKAKVEAGVLIAQRWILAVLRHRTFYSLAELNAAIRQCLERLNNRPMRRLKKSRRELFETVDRPSALPLPARPYEYAEWYKSRVNVDYHIEVDHHYYSVPFQLLREKVDVRLTATTLEVFRKGERVAAHARSYVRGGHTTLKEHMPPEHRSYAEWSPSRFIQWAGKTGASTAQLVEKILATRPYPEQG</sequence>
<feature type="domain" description="Integrase catalytic" evidence="1">
    <location>
        <begin position="1"/>
        <end position="105"/>
    </location>
</feature>
<organism evidence="2">
    <name type="scientific">marine sediment metagenome</name>
    <dbReference type="NCBI Taxonomy" id="412755"/>
    <lineage>
        <taxon>unclassified sequences</taxon>
        <taxon>metagenomes</taxon>
        <taxon>ecological metagenomes</taxon>
    </lineage>
</organism>
<dbReference type="AlphaFoldDB" id="X1SEP3"/>
<protein>
    <recommendedName>
        <fullName evidence="1">Integrase catalytic domain-containing protein</fullName>
    </recommendedName>
</protein>
<reference evidence="2" key="1">
    <citation type="journal article" date="2014" name="Front. Microbiol.">
        <title>High frequency of phylogenetically diverse reductive dehalogenase-homologous genes in deep subseafloor sedimentary metagenomes.</title>
        <authorList>
            <person name="Kawai M."/>
            <person name="Futagami T."/>
            <person name="Toyoda A."/>
            <person name="Takaki Y."/>
            <person name="Nishi S."/>
            <person name="Hori S."/>
            <person name="Arai W."/>
            <person name="Tsubouchi T."/>
            <person name="Morono Y."/>
            <person name="Uchiyama I."/>
            <person name="Ito T."/>
            <person name="Fujiyama A."/>
            <person name="Inagaki F."/>
            <person name="Takami H."/>
        </authorList>
    </citation>
    <scope>NUCLEOTIDE SEQUENCE</scope>
    <source>
        <strain evidence="2">Expedition CK06-06</strain>
    </source>
</reference>
<dbReference type="InterPro" id="IPR001584">
    <property type="entry name" value="Integrase_cat-core"/>
</dbReference>
<dbReference type="GO" id="GO:0015074">
    <property type="term" value="P:DNA integration"/>
    <property type="evidence" value="ECO:0007669"/>
    <property type="project" value="InterPro"/>
</dbReference>
<evidence type="ECO:0000313" key="2">
    <source>
        <dbReference type="EMBL" id="GAI91428.1"/>
    </source>
</evidence>
<feature type="non-terminal residue" evidence="2">
    <location>
        <position position="231"/>
    </location>
</feature>
<dbReference type="PROSITE" id="PS50994">
    <property type="entry name" value="INTEGRASE"/>
    <property type="match status" value="1"/>
</dbReference>
<proteinExistence type="predicted"/>
<dbReference type="InterPro" id="IPR012337">
    <property type="entry name" value="RNaseH-like_sf"/>
</dbReference>
<dbReference type="SUPFAM" id="SSF53098">
    <property type="entry name" value="Ribonuclease H-like"/>
    <property type="match status" value="1"/>
</dbReference>
<name>X1SEP3_9ZZZZ</name>
<dbReference type="Pfam" id="PF22483">
    <property type="entry name" value="Mu-transpos_C_2"/>
    <property type="match status" value="1"/>
</dbReference>
<dbReference type="PANTHER" id="PTHR35004">
    <property type="entry name" value="TRANSPOSASE RV3428C-RELATED"/>
    <property type="match status" value="1"/>
</dbReference>
<dbReference type="EMBL" id="BARW01016470">
    <property type="protein sequence ID" value="GAI91428.1"/>
    <property type="molecule type" value="Genomic_DNA"/>
</dbReference>
<dbReference type="InterPro" id="IPR054353">
    <property type="entry name" value="IstA-like_C"/>
</dbReference>